<dbReference type="Pfam" id="PF05226">
    <property type="entry name" value="CHASE2"/>
    <property type="match status" value="1"/>
</dbReference>
<accession>A0A7V4WVX8</accession>
<dbReference type="SMART" id="SM00044">
    <property type="entry name" value="CYCc"/>
    <property type="match status" value="1"/>
</dbReference>
<evidence type="ECO:0000259" key="8">
    <source>
        <dbReference type="PROSITE" id="PS50125"/>
    </source>
</evidence>
<keyword evidence="3" id="KW-1003">Cell membrane</keyword>
<dbReference type="Pfam" id="PF00211">
    <property type="entry name" value="Guanylate_cyc"/>
    <property type="match status" value="1"/>
</dbReference>
<keyword evidence="5 7" id="KW-1133">Transmembrane helix</keyword>
<dbReference type="GO" id="GO:0030313">
    <property type="term" value="C:cell envelope"/>
    <property type="evidence" value="ECO:0007669"/>
    <property type="project" value="UniProtKB-SubCell"/>
</dbReference>
<keyword evidence="6 7" id="KW-0472">Membrane</keyword>
<dbReference type="SMART" id="SM01080">
    <property type="entry name" value="CHASE2"/>
    <property type="match status" value="1"/>
</dbReference>
<evidence type="ECO:0000313" key="9">
    <source>
        <dbReference type="EMBL" id="HGY56839.1"/>
    </source>
</evidence>
<organism evidence="9">
    <name type="scientific">Caldithrix abyssi</name>
    <dbReference type="NCBI Taxonomy" id="187145"/>
    <lineage>
        <taxon>Bacteria</taxon>
        <taxon>Pseudomonadati</taxon>
        <taxon>Calditrichota</taxon>
        <taxon>Calditrichia</taxon>
        <taxon>Calditrichales</taxon>
        <taxon>Calditrichaceae</taxon>
        <taxon>Caldithrix</taxon>
    </lineage>
</organism>
<dbReference type="InterPro" id="IPR050697">
    <property type="entry name" value="Adenylyl/Guanylyl_Cyclase_3/4"/>
</dbReference>
<feature type="transmembrane region" description="Helical" evidence="7">
    <location>
        <begin position="372"/>
        <end position="390"/>
    </location>
</feature>
<evidence type="ECO:0000256" key="3">
    <source>
        <dbReference type="ARBA" id="ARBA00022475"/>
    </source>
</evidence>
<evidence type="ECO:0000256" key="4">
    <source>
        <dbReference type="ARBA" id="ARBA00022692"/>
    </source>
</evidence>
<dbReference type="CDD" id="cd07302">
    <property type="entry name" value="CHD"/>
    <property type="match status" value="1"/>
</dbReference>
<dbReference type="FunFam" id="3.30.70.1230:FF:000016">
    <property type="entry name" value="Adenylate/guanylate cyclase domain-containing protein"/>
    <property type="match status" value="1"/>
</dbReference>
<dbReference type="Gene3D" id="3.30.70.1230">
    <property type="entry name" value="Nucleotide cyclase"/>
    <property type="match status" value="1"/>
</dbReference>
<feature type="domain" description="Guanylate cyclase" evidence="8">
    <location>
        <begin position="460"/>
        <end position="592"/>
    </location>
</feature>
<dbReference type="PANTHER" id="PTHR43081">
    <property type="entry name" value="ADENYLATE CYCLASE, TERMINAL-DIFFERENTIATION SPECIFIC-RELATED"/>
    <property type="match status" value="1"/>
</dbReference>
<evidence type="ECO:0000256" key="2">
    <source>
        <dbReference type="ARBA" id="ARBA00005381"/>
    </source>
</evidence>
<evidence type="ECO:0000256" key="6">
    <source>
        <dbReference type="ARBA" id="ARBA00023136"/>
    </source>
</evidence>
<dbReference type="InterPro" id="IPR029787">
    <property type="entry name" value="Nucleotide_cyclase"/>
</dbReference>
<dbReference type="PANTHER" id="PTHR43081:SF1">
    <property type="entry name" value="ADENYLATE CYCLASE, TERMINAL-DIFFERENTIATION SPECIFIC"/>
    <property type="match status" value="1"/>
</dbReference>
<dbReference type="GO" id="GO:0006171">
    <property type="term" value="P:cAMP biosynthetic process"/>
    <property type="evidence" value="ECO:0007669"/>
    <property type="project" value="TreeGrafter"/>
</dbReference>
<keyword evidence="4 7" id="KW-0812">Transmembrane</keyword>
<name>A0A7V4WVX8_CALAY</name>
<dbReference type="AlphaFoldDB" id="A0A7V4WVX8"/>
<dbReference type="GO" id="GO:0035556">
    <property type="term" value="P:intracellular signal transduction"/>
    <property type="evidence" value="ECO:0007669"/>
    <property type="project" value="InterPro"/>
</dbReference>
<evidence type="ECO:0000256" key="1">
    <source>
        <dbReference type="ARBA" id="ARBA00004196"/>
    </source>
</evidence>
<evidence type="ECO:0000256" key="7">
    <source>
        <dbReference type="SAM" id="Phobius"/>
    </source>
</evidence>
<dbReference type="Proteomes" id="UP000885779">
    <property type="component" value="Unassembled WGS sequence"/>
</dbReference>
<dbReference type="SUPFAM" id="SSF55073">
    <property type="entry name" value="Nucleotide cyclase"/>
    <property type="match status" value="1"/>
</dbReference>
<dbReference type="GO" id="GO:0004016">
    <property type="term" value="F:adenylate cyclase activity"/>
    <property type="evidence" value="ECO:0007669"/>
    <property type="project" value="UniProtKB-ARBA"/>
</dbReference>
<comment type="similarity">
    <text evidence="2">Belongs to the adenylyl cyclase class-3 family.</text>
</comment>
<comment type="caution">
    <text evidence="9">The sequence shown here is derived from an EMBL/GenBank/DDBJ whole genome shotgun (WGS) entry which is preliminary data.</text>
</comment>
<dbReference type="PROSITE" id="PS50125">
    <property type="entry name" value="GUANYLATE_CYCLASE_2"/>
    <property type="match status" value="1"/>
</dbReference>
<reference evidence="9" key="1">
    <citation type="journal article" date="2020" name="mSystems">
        <title>Genome- and Community-Level Interaction Insights into Carbon Utilization and Element Cycling Functions of Hydrothermarchaeota in Hydrothermal Sediment.</title>
        <authorList>
            <person name="Zhou Z."/>
            <person name="Liu Y."/>
            <person name="Xu W."/>
            <person name="Pan J."/>
            <person name="Luo Z.H."/>
            <person name="Li M."/>
        </authorList>
    </citation>
    <scope>NUCLEOTIDE SEQUENCE [LARGE SCALE GENOMIC DNA]</scope>
    <source>
        <strain evidence="9">HyVt-577</strain>
    </source>
</reference>
<evidence type="ECO:0000256" key="5">
    <source>
        <dbReference type="ARBA" id="ARBA00022989"/>
    </source>
</evidence>
<protein>
    <submittedName>
        <fullName evidence="9">Adenylate/guanylate cyclase domain-containing protein</fullName>
    </submittedName>
</protein>
<proteinExistence type="inferred from homology"/>
<feature type="transmembrane region" description="Helical" evidence="7">
    <location>
        <begin position="402"/>
        <end position="419"/>
    </location>
</feature>
<sequence length="717" mass="82121">MKKHLSKIVKGSGLGLLAAFLVWLLSHYLISDIMYTYEAKTYDWRIKKKIADVTNTVEDIIIVDIDARSNHKLGKFSQWPRSYHTQIVKFLKEAGALAVGLDIIYDRESWRPEQDVEFVREVGLAGNVYNALYFAQADSDNFLYEMDQEPADFQAERFYYTLPPKEMERFRHEQRFENEFIELLNASRGVGHVNFNADIDGVVRSIHLFTEFNHHLYPSLAFKIFLDVIGADSIGINREQNLDIYRQGELLGHIPIDEHGNMLINYEGPFKTFRYISFYDVLHAKERNLPPEFFENKIVFVGTSLPGLFDLRNVPFMQAFPGVEIHANILYTLLKQNFIQKLHPWQTVLIMAIFGILLGILFIYTRPLISSILVFVSMAGYVIVVAVLFMNDNLWVEIVDPLLTMFFTFAVVYVFRYVTEEKNKRFIRTTFSHFVTKSVVDELLANPDKIKLGGEKKVCSVLFSDVAGFTTISEQLSPEQLVQLLNEYLTEMTNIVFQYDGMLDKYEGDAIMAVFGAPISHGNHAYNACATALGMQKQLAKMRGFWRKQGKPELKARIGINSGPMVVGNMGSETRFDYTVMGDAVNLGARLEPANKVYGTNIMIGAETVRIAGDLIIVRALDLLRVKGKTEPVKVYELLGTVDQPPADEVLKARDLFEKGFEAYLQRNWDWAMNYFKQALAVRKDDTPSLRYLKRCEQYKENPPGDNWDGVFTMTTK</sequence>
<comment type="subcellular location">
    <subcellularLocation>
        <location evidence="1">Cell envelope</location>
    </subcellularLocation>
</comment>
<dbReference type="InterPro" id="IPR001054">
    <property type="entry name" value="A/G_cyclase"/>
</dbReference>
<gene>
    <name evidence="9" type="ORF">ENK44_14120</name>
</gene>
<dbReference type="EMBL" id="DRQG01000133">
    <property type="protein sequence ID" value="HGY56839.1"/>
    <property type="molecule type" value="Genomic_DNA"/>
</dbReference>
<feature type="transmembrane region" description="Helical" evidence="7">
    <location>
        <begin position="345"/>
        <end position="365"/>
    </location>
</feature>
<dbReference type="InterPro" id="IPR007890">
    <property type="entry name" value="CHASE2"/>
</dbReference>